<protein>
    <submittedName>
        <fullName evidence="2">Uncharacterized protein</fullName>
    </submittedName>
</protein>
<accession>A0A9D3XAC9</accession>
<evidence type="ECO:0000313" key="2">
    <source>
        <dbReference type="EMBL" id="KAH1175916.1"/>
    </source>
</evidence>
<dbReference type="AlphaFoldDB" id="A0A9D3XAC9"/>
<name>A0A9D3XAC9_9SAUR</name>
<keyword evidence="3" id="KW-1185">Reference proteome</keyword>
<sequence length="211" mass="22332">MPQSLGGHPERLEQVCKPPTLPFNAQTQGADPCTSPARQTSPSAPGMVPSAWRDSAVYESNCTCSLELGPSLGFPEFREELPPVTVLLWPPSQAAGGGTRSQTRDRDQRAGRDAPVLRRDRASLAAPVALSSLGDSAGDTAGAPEPEAGRRYATPKPWLRPVPSATDKEPAVPAWLSREPTPQGVARSNPKFPIQPRGAEEPQVPGCLLGC</sequence>
<comment type="caution">
    <text evidence="2">The sequence shown here is derived from an EMBL/GenBank/DDBJ whole genome shotgun (WGS) entry which is preliminary data.</text>
</comment>
<feature type="compositionally biased region" description="Basic and acidic residues" evidence="1">
    <location>
        <begin position="102"/>
        <end position="122"/>
    </location>
</feature>
<organism evidence="2 3">
    <name type="scientific">Mauremys mutica</name>
    <name type="common">yellowpond turtle</name>
    <dbReference type="NCBI Taxonomy" id="74926"/>
    <lineage>
        <taxon>Eukaryota</taxon>
        <taxon>Metazoa</taxon>
        <taxon>Chordata</taxon>
        <taxon>Craniata</taxon>
        <taxon>Vertebrata</taxon>
        <taxon>Euteleostomi</taxon>
        <taxon>Archelosauria</taxon>
        <taxon>Testudinata</taxon>
        <taxon>Testudines</taxon>
        <taxon>Cryptodira</taxon>
        <taxon>Durocryptodira</taxon>
        <taxon>Testudinoidea</taxon>
        <taxon>Geoemydidae</taxon>
        <taxon>Geoemydinae</taxon>
        <taxon>Mauremys</taxon>
    </lineage>
</organism>
<reference evidence="2" key="1">
    <citation type="submission" date="2021-09" db="EMBL/GenBank/DDBJ databases">
        <title>The genome of Mauremys mutica provides insights into the evolution of semi-aquatic lifestyle.</title>
        <authorList>
            <person name="Gong S."/>
            <person name="Gao Y."/>
        </authorList>
    </citation>
    <scope>NUCLEOTIDE SEQUENCE</scope>
    <source>
        <strain evidence="2">MM-2020</strain>
        <tissue evidence="2">Muscle</tissue>
    </source>
</reference>
<evidence type="ECO:0000256" key="1">
    <source>
        <dbReference type="SAM" id="MobiDB-lite"/>
    </source>
</evidence>
<proteinExistence type="predicted"/>
<gene>
    <name evidence="2" type="ORF">KIL84_022441</name>
</gene>
<feature type="region of interest" description="Disordered" evidence="1">
    <location>
        <begin position="88"/>
        <end position="205"/>
    </location>
</feature>
<evidence type="ECO:0000313" key="3">
    <source>
        <dbReference type="Proteomes" id="UP000827986"/>
    </source>
</evidence>
<dbReference type="Proteomes" id="UP000827986">
    <property type="component" value="Unassembled WGS sequence"/>
</dbReference>
<feature type="region of interest" description="Disordered" evidence="1">
    <location>
        <begin position="1"/>
        <end position="48"/>
    </location>
</feature>
<dbReference type="EMBL" id="JAHDVG010000476">
    <property type="protein sequence ID" value="KAH1175916.1"/>
    <property type="molecule type" value="Genomic_DNA"/>
</dbReference>
<feature type="compositionally biased region" description="Low complexity" evidence="1">
    <location>
        <begin position="123"/>
        <end position="133"/>
    </location>
</feature>